<feature type="transmembrane region" description="Helical" evidence="5">
    <location>
        <begin position="184"/>
        <end position="205"/>
    </location>
</feature>
<dbReference type="NCBIfam" id="TIGR00945">
    <property type="entry name" value="tatC"/>
    <property type="match status" value="1"/>
</dbReference>
<dbReference type="PANTHER" id="PTHR30371:SF0">
    <property type="entry name" value="SEC-INDEPENDENT PROTEIN TRANSLOCASE PROTEIN TATC, CHLOROPLASTIC-RELATED"/>
    <property type="match status" value="1"/>
</dbReference>
<reference evidence="6 7" key="1">
    <citation type="submission" date="2013-12" db="EMBL/GenBank/DDBJ databases">
        <authorList>
            <person name="Stott M."/>
        </authorList>
    </citation>
    <scope>NUCLEOTIDE SEQUENCE [LARGE SCALE GENOMIC DNA]</scope>
    <source>
        <strain evidence="6 7">K22</strain>
    </source>
</reference>
<evidence type="ECO:0000256" key="3">
    <source>
        <dbReference type="ARBA" id="ARBA00022989"/>
    </source>
</evidence>
<feature type="transmembrane region" description="Helical" evidence="5">
    <location>
        <begin position="300"/>
        <end position="319"/>
    </location>
</feature>
<organism evidence="6 7">
    <name type="scientific">Pyrinomonas methylaliphatogenes</name>
    <dbReference type="NCBI Taxonomy" id="454194"/>
    <lineage>
        <taxon>Bacteria</taxon>
        <taxon>Pseudomonadati</taxon>
        <taxon>Acidobacteriota</taxon>
        <taxon>Blastocatellia</taxon>
        <taxon>Blastocatellales</taxon>
        <taxon>Pyrinomonadaceae</taxon>
        <taxon>Pyrinomonas</taxon>
    </lineage>
</organism>
<dbReference type="GO" id="GO:0009977">
    <property type="term" value="F:proton motive force dependent protein transmembrane transporter activity"/>
    <property type="evidence" value="ECO:0007669"/>
    <property type="project" value="TreeGrafter"/>
</dbReference>
<comment type="similarity">
    <text evidence="5">Belongs to the TatC family.</text>
</comment>
<dbReference type="PANTHER" id="PTHR30371">
    <property type="entry name" value="SEC-INDEPENDENT PROTEIN TRANSLOCASE PROTEIN TATC"/>
    <property type="match status" value="1"/>
</dbReference>
<evidence type="ECO:0000256" key="4">
    <source>
        <dbReference type="ARBA" id="ARBA00023136"/>
    </source>
</evidence>
<evidence type="ECO:0000313" key="7">
    <source>
        <dbReference type="Proteomes" id="UP000031518"/>
    </source>
</evidence>
<name>A0A0B6X045_9BACT</name>
<evidence type="ECO:0000256" key="1">
    <source>
        <dbReference type="ARBA" id="ARBA00004141"/>
    </source>
</evidence>
<accession>A0A0B6X045</accession>
<dbReference type="Proteomes" id="UP000031518">
    <property type="component" value="Unassembled WGS sequence"/>
</dbReference>
<evidence type="ECO:0000313" key="6">
    <source>
        <dbReference type="EMBL" id="CDM66696.1"/>
    </source>
</evidence>
<dbReference type="OrthoDB" id="9777044at2"/>
<protein>
    <recommendedName>
        <fullName evidence="5">Sec-independent protein translocase protein TatC</fullName>
    </recommendedName>
</protein>
<keyword evidence="4 5" id="KW-0472">Membrane</keyword>
<comment type="subcellular location">
    <subcellularLocation>
        <location evidence="5">Cell membrane</location>
        <topology evidence="5">Multi-pass membrane protein</topology>
    </subcellularLocation>
    <subcellularLocation>
        <location evidence="1">Membrane</location>
        <topology evidence="1">Multi-pass membrane protein</topology>
    </subcellularLocation>
</comment>
<feature type="transmembrane region" description="Helical" evidence="5">
    <location>
        <begin position="266"/>
        <end position="288"/>
    </location>
</feature>
<dbReference type="STRING" id="454194.PYK22_02729"/>
<gene>
    <name evidence="5" type="primary">tatC</name>
    <name evidence="6" type="ORF">PYK22_02729</name>
</gene>
<dbReference type="Pfam" id="PF00902">
    <property type="entry name" value="TatC"/>
    <property type="match status" value="1"/>
</dbReference>
<dbReference type="AlphaFoldDB" id="A0A0B6X045"/>
<keyword evidence="5" id="KW-0811">Translocation</keyword>
<evidence type="ECO:0000256" key="5">
    <source>
        <dbReference type="HAMAP-Rule" id="MF_00902"/>
    </source>
</evidence>
<proteinExistence type="inferred from homology"/>
<keyword evidence="5" id="KW-0813">Transport</keyword>
<dbReference type="InterPro" id="IPR002033">
    <property type="entry name" value="TatC"/>
</dbReference>
<dbReference type="GO" id="GO:0065002">
    <property type="term" value="P:intracellular protein transmembrane transport"/>
    <property type="evidence" value="ECO:0007669"/>
    <property type="project" value="TreeGrafter"/>
</dbReference>
<dbReference type="GO" id="GO:0033281">
    <property type="term" value="C:TAT protein transport complex"/>
    <property type="evidence" value="ECO:0007669"/>
    <property type="project" value="UniProtKB-UniRule"/>
</dbReference>
<comment type="subunit">
    <text evidence="5">Forms a complex with TatA.</text>
</comment>
<keyword evidence="5" id="KW-0653">Protein transport</keyword>
<comment type="function">
    <text evidence="5">Part of the twin-arginine translocation (Tat) system that transports large folded proteins containing a characteristic twin-arginine motif in their signal peptide across membranes.</text>
</comment>
<dbReference type="HAMAP" id="MF_00902">
    <property type="entry name" value="TatC"/>
    <property type="match status" value="1"/>
</dbReference>
<keyword evidence="7" id="KW-1185">Reference proteome</keyword>
<feature type="transmembrane region" description="Helical" evidence="5">
    <location>
        <begin position="35"/>
        <end position="53"/>
    </location>
</feature>
<dbReference type="EMBL" id="CBXV010000008">
    <property type="protein sequence ID" value="CDM66696.1"/>
    <property type="molecule type" value="Genomic_DNA"/>
</dbReference>
<evidence type="ECO:0000256" key="2">
    <source>
        <dbReference type="ARBA" id="ARBA00022692"/>
    </source>
</evidence>
<sequence length="353" mass="39068">MISTISRPEIEGEREGELGGQMSFLEHLEELRRRIIYSIAFVFVSFIFCWFVSDHIYNFLAIPIRQALAEAQERQLPLGGLTGGEKILPLDSLKEGDVGRYVFAETTRLGTSVIPAGTAVQARVARDAKGQIGLFTDEPIIAGATVIPRGVRLPIELDARSLPGIDDKLIVTTAMEPFSLYVKVSLYAAICLSVPFILWQIWAFVSPGLYPHERAYALPFILLSTISFVIGAAFAYYVIFPPAATYLLGLGQDFRLLLRATDYFDFIILVMLGMGVIFQMPAITYVLARIGLVSAGLLVRIWRPALIVILIAAAVLSPTNDVPNMMLFAAPMILLYIVSIFVAWLFGKKRTTE</sequence>
<keyword evidence="2 5" id="KW-0812">Transmembrane</keyword>
<feature type="transmembrane region" description="Helical" evidence="5">
    <location>
        <begin position="325"/>
        <end position="347"/>
    </location>
</feature>
<keyword evidence="3 5" id="KW-1133">Transmembrane helix</keyword>
<dbReference type="RefSeq" id="WP_060635682.1">
    <property type="nucleotide sequence ID" value="NZ_CBXV010000008.1"/>
</dbReference>
<keyword evidence="5" id="KW-1003">Cell membrane</keyword>
<feature type="transmembrane region" description="Helical" evidence="5">
    <location>
        <begin position="217"/>
        <end position="239"/>
    </location>
</feature>
<dbReference type="GO" id="GO:0043953">
    <property type="term" value="P:protein transport by the Tat complex"/>
    <property type="evidence" value="ECO:0007669"/>
    <property type="project" value="UniProtKB-UniRule"/>
</dbReference>
<reference evidence="6 7" key="2">
    <citation type="submission" date="2015-01" db="EMBL/GenBank/DDBJ databases">
        <title>Complete genome sequence of Pyrinomonas methylaliphatogenes type strain K22T.</title>
        <authorList>
            <person name="Lee K.C.Y."/>
            <person name="Power J.F."/>
            <person name="Dunfield P.F."/>
            <person name="Morgan X.C."/>
            <person name="Huttenhower C."/>
            <person name="Stott M.B."/>
        </authorList>
    </citation>
    <scope>NUCLEOTIDE SEQUENCE [LARGE SCALE GENOMIC DNA]</scope>
    <source>
        <strain evidence="6 7">K22</strain>
    </source>
</reference>